<dbReference type="GO" id="GO:0005524">
    <property type="term" value="F:ATP binding"/>
    <property type="evidence" value="ECO:0007669"/>
    <property type="project" value="UniProtKB-KW"/>
</dbReference>
<reference evidence="7" key="1">
    <citation type="submission" date="2017-09" db="EMBL/GenBank/DDBJ databases">
        <title>Depth-based differentiation of microbial function through sediment-hosted aquifers and enrichment of novel symbionts in the deep terrestrial subsurface.</title>
        <authorList>
            <person name="Probst A.J."/>
            <person name="Ladd B."/>
            <person name="Jarett J.K."/>
            <person name="Geller-Mcgrath D.E."/>
            <person name="Sieber C.M.K."/>
            <person name="Emerson J.B."/>
            <person name="Anantharaman K."/>
            <person name="Thomas B.C."/>
            <person name="Malmstrom R."/>
            <person name="Stieglmeier M."/>
            <person name="Klingl A."/>
            <person name="Woyke T."/>
            <person name="Ryan C.M."/>
            <person name="Banfield J.F."/>
        </authorList>
    </citation>
    <scope>NUCLEOTIDE SEQUENCE [LARGE SCALE GENOMIC DNA]</scope>
</reference>
<accession>A0A2M7SB74</accession>
<dbReference type="Gene3D" id="3.60.20.10">
    <property type="entry name" value="Glutamine Phosphoribosylpyrophosphate, subunit 1, domain 1"/>
    <property type="match status" value="1"/>
</dbReference>
<dbReference type="Pfam" id="PF00733">
    <property type="entry name" value="Asn_synthase"/>
    <property type="match status" value="2"/>
</dbReference>
<protein>
    <submittedName>
        <fullName evidence="6">Asparagine synthetase B</fullName>
    </submittedName>
</protein>
<dbReference type="Proteomes" id="UP000229307">
    <property type="component" value="Unassembled WGS sequence"/>
</dbReference>
<dbReference type="AlphaFoldDB" id="A0A2M7SB74"/>
<feature type="domain" description="Glutamine amidotransferase type-2" evidence="5">
    <location>
        <begin position="2"/>
        <end position="159"/>
    </location>
</feature>
<dbReference type="Gene3D" id="3.40.50.620">
    <property type="entry name" value="HUPs"/>
    <property type="match status" value="1"/>
</dbReference>
<dbReference type="InterPro" id="IPR050795">
    <property type="entry name" value="Asn_Synthetase"/>
</dbReference>
<dbReference type="InterPro" id="IPR029055">
    <property type="entry name" value="Ntn_hydrolases_N"/>
</dbReference>
<evidence type="ECO:0000256" key="4">
    <source>
        <dbReference type="PIRSR" id="PIRSR001589-3"/>
    </source>
</evidence>
<dbReference type="InterPro" id="IPR017932">
    <property type="entry name" value="GATase_2_dom"/>
</dbReference>
<evidence type="ECO:0000259" key="5">
    <source>
        <dbReference type="PROSITE" id="PS51278"/>
    </source>
</evidence>
<dbReference type="InterPro" id="IPR014729">
    <property type="entry name" value="Rossmann-like_a/b/a_fold"/>
</dbReference>
<proteinExistence type="predicted"/>
<dbReference type="PANTHER" id="PTHR11772">
    <property type="entry name" value="ASPARAGINE SYNTHETASE"/>
    <property type="match status" value="1"/>
</dbReference>
<dbReference type="GO" id="GO:0005829">
    <property type="term" value="C:cytosol"/>
    <property type="evidence" value="ECO:0007669"/>
    <property type="project" value="TreeGrafter"/>
</dbReference>
<dbReference type="PANTHER" id="PTHR11772:SF2">
    <property type="entry name" value="ASPARAGINE SYNTHETASE [GLUTAMINE-HYDROLYZING]"/>
    <property type="match status" value="1"/>
</dbReference>
<name>A0A2M7SB74_9BACT</name>
<evidence type="ECO:0000313" key="7">
    <source>
        <dbReference type="Proteomes" id="UP000229307"/>
    </source>
</evidence>
<gene>
    <name evidence="6" type="ORF">COY52_06035</name>
</gene>
<dbReference type="GO" id="GO:0004066">
    <property type="term" value="F:asparagine synthase (glutamine-hydrolyzing) activity"/>
    <property type="evidence" value="ECO:0007669"/>
    <property type="project" value="UniProtKB-EC"/>
</dbReference>
<feature type="site" description="Important for beta-aspartyl-AMP intermediate formation" evidence="4">
    <location>
        <position position="306"/>
    </location>
</feature>
<dbReference type="PROSITE" id="PS51278">
    <property type="entry name" value="GATASE_TYPE_2"/>
    <property type="match status" value="1"/>
</dbReference>
<keyword evidence="2" id="KW-0547">Nucleotide-binding</keyword>
<keyword evidence="1" id="KW-0436">Ligase</keyword>
<dbReference type="GO" id="GO:0006529">
    <property type="term" value="P:asparagine biosynthetic process"/>
    <property type="evidence" value="ECO:0007669"/>
    <property type="project" value="UniProtKB-KW"/>
</dbReference>
<dbReference type="EMBL" id="PFMR01000166">
    <property type="protein sequence ID" value="PIZ16796.1"/>
    <property type="molecule type" value="Genomic_DNA"/>
</dbReference>
<evidence type="ECO:0000313" key="6">
    <source>
        <dbReference type="EMBL" id="PIZ16796.1"/>
    </source>
</evidence>
<dbReference type="CDD" id="cd01991">
    <property type="entry name" value="Asn_synthase_B_C"/>
    <property type="match status" value="1"/>
</dbReference>
<sequence>MSGIAGIYKSGGRKLLGTMLSKIEHRGLSGRAMFFYGDSCSLGFAIHPDSSFFRDRRGCILVDGEVYGRNAGKISSEDLLSLFRERKNDFVKCINGEYAIAVYDAGSLMLVRDRLGVKPLYYSRCGDKIYFASEIKSLQAAAKEISSLPPGHFIGSECGLHRHWTAHYAAPLLSEPEKIMPLLRENLEKAVRKRLEGKSRVGIFLSGGIDSSIIAYLVKKNFGNVIFLSAGTRGSPDLKFSSMLAEYLKTPHFTIVYGRKDMEEILPGVIYSLESFDALLVRSSIPNFLVARLAKEKGIDTVFIGEGGDELFAGYDFLKNLKGRELQIKMTNLLLALYNTGFQRCDRIPSACGIEAKIPFFDTDFVRFALRISPALKTAANLQEKWILRKSFEGILPKEIVWRKKQKFSQGSGSYEMMEKAANTQISDKEFEKERIIDNSLTLRNKEELLYYRIFKKFFPSDSALRVIGRSIW</sequence>
<evidence type="ECO:0000256" key="2">
    <source>
        <dbReference type="ARBA" id="ARBA00022741"/>
    </source>
</evidence>
<dbReference type="SUPFAM" id="SSF52402">
    <property type="entry name" value="Adenine nucleotide alpha hydrolases-like"/>
    <property type="match status" value="1"/>
</dbReference>
<dbReference type="SUPFAM" id="SSF56235">
    <property type="entry name" value="N-terminal nucleophile aminohydrolases (Ntn hydrolases)"/>
    <property type="match status" value="1"/>
</dbReference>
<evidence type="ECO:0000256" key="3">
    <source>
        <dbReference type="ARBA" id="ARBA00022840"/>
    </source>
</evidence>
<organism evidence="6 7">
    <name type="scientific">Candidatus Desantisbacteria bacterium CG_4_10_14_0_8_um_filter_48_22</name>
    <dbReference type="NCBI Taxonomy" id="1974543"/>
    <lineage>
        <taxon>Bacteria</taxon>
        <taxon>Candidatus Desantisiibacteriota</taxon>
    </lineage>
</organism>
<keyword evidence="3" id="KW-0067">ATP-binding</keyword>
<comment type="caution">
    <text evidence="6">The sequence shown here is derived from an EMBL/GenBank/DDBJ whole genome shotgun (WGS) entry which is preliminary data.</text>
</comment>
<dbReference type="Pfam" id="PF13537">
    <property type="entry name" value="GATase_7"/>
    <property type="match status" value="1"/>
</dbReference>
<evidence type="ECO:0000256" key="1">
    <source>
        <dbReference type="ARBA" id="ARBA00022598"/>
    </source>
</evidence>
<dbReference type="InterPro" id="IPR001962">
    <property type="entry name" value="Asn_synthase"/>
</dbReference>